<evidence type="ECO:0000256" key="1">
    <source>
        <dbReference type="SAM" id="Phobius"/>
    </source>
</evidence>
<keyword evidence="1" id="KW-0812">Transmembrane</keyword>
<dbReference type="AlphaFoldDB" id="A0A4R5EFL9"/>
<keyword evidence="1" id="KW-0472">Membrane</keyword>
<feature type="transmembrane region" description="Helical" evidence="1">
    <location>
        <begin position="6"/>
        <end position="27"/>
    </location>
</feature>
<sequence length="117" mass="13292">MVWRYVWRILSSRGGLSVIICALLWGWHVHDRTQAVSTARAGFVRETEVAAVRAELDIVRRQMVAADVANRTLQEKVQVAEDAGMRFSEELEAFERDTKVNPDGVVDADLLRRLRAN</sequence>
<evidence type="ECO:0000313" key="3">
    <source>
        <dbReference type="Proteomes" id="UP000294662"/>
    </source>
</evidence>
<keyword evidence="1" id="KW-1133">Transmembrane helix</keyword>
<reference evidence="2 3" key="1">
    <citation type="submission" date="2019-03" db="EMBL/GenBank/DDBJ databases">
        <authorList>
            <person name="Zhang S."/>
        </authorList>
    </citation>
    <scope>NUCLEOTIDE SEQUENCE [LARGE SCALE GENOMIC DNA]</scope>
    <source>
        <strain evidence="2 3">S4J41</strain>
    </source>
</reference>
<comment type="caution">
    <text evidence="2">The sequence shown here is derived from an EMBL/GenBank/DDBJ whole genome shotgun (WGS) entry which is preliminary data.</text>
</comment>
<evidence type="ECO:0000313" key="2">
    <source>
        <dbReference type="EMBL" id="TDE33181.1"/>
    </source>
</evidence>
<dbReference type="EMBL" id="SMFP01000037">
    <property type="protein sequence ID" value="TDE33181.1"/>
    <property type="molecule type" value="Genomic_DNA"/>
</dbReference>
<protein>
    <submittedName>
        <fullName evidence="2">Uncharacterized protein</fullName>
    </submittedName>
</protein>
<organism evidence="2 3">
    <name type="scientific">Antarcticimicrobium sediminis</name>
    <dbReference type="NCBI Taxonomy" id="2546227"/>
    <lineage>
        <taxon>Bacteria</taxon>
        <taxon>Pseudomonadati</taxon>
        <taxon>Pseudomonadota</taxon>
        <taxon>Alphaproteobacteria</taxon>
        <taxon>Rhodobacterales</taxon>
        <taxon>Paracoccaceae</taxon>
        <taxon>Antarcticimicrobium</taxon>
    </lineage>
</organism>
<dbReference type="OrthoDB" id="7864002at2"/>
<keyword evidence="3" id="KW-1185">Reference proteome</keyword>
<accession>A0A4R5EFL9</accession>
<proteinExistence type="predicted"/>
<dbReference type="RefSeq" id="WP_132831631.1">
    <property type="nucleotide sequence ID" value="NZ_SMFP01000037.1"/>
</dbReference>
<dbReference type="Proteomes" id="UP000294662">
    <property type="component" value="Unassembled WGS sequence"/>
</dbReference>
<name>A0A4R5EFL9_9RHOB</name>
<gene>
    <name evidence="2" type="ORF">E1B25_21555</name>
</gene>